<reference evidence="8 9" key="1">
    <citation type="submission" date="2023-12" db="EMBL/GenBank/DDBJ databases">
        <title>Amycolatopsis sp. V23-08.</title>
        <authorList>
            <person name="Somphong A."/>
        </authorList>
    </citation>
    <scope>NUCLEOTIDE SEQUENCE [LARGE SCALE GENOMIC DNA]</scope>
    <source>
        <strain evidence="8 9">V23-08</strain>
    </source>
</reference>
<feature type="chain" id="PRO_5047141245" evidence="6">
    <location>
        <begin position="24"/>
        <end position="303"/>
    </location>
</feature>
<dbReference type="PANTHER" id="PTHR43806">
    <property type="entry name" value="PEPTIDASE S8"/>
    <property type="match status" value="1"/>
</dbReference>
<comment type="caution">
    <text evidence="8">The sequence shown here is derived from an EMBL/GenBank/DDBJ whole genome shotgun (WGS) entry which is preliminary data.</text>
</comment>
<accession>A0ABU5RCU8</accession>
<name>A0ABU5RCU8_9PSEU</name>
<keyword evidence="4 5" id="KW-0720">Serine protease</keyword>
<dbReference type="InterPro" id="IPR036852">
    <property type="entry name" value="Peptidase_S8/S53_dom_sf"/>
</dbReference>
<dbReference type="SUPFAM" id="SSF52743">
    <property type="entry name" value="Subtilisin-like"/>
    <property type="match status" value="1"/>
</dbReference>
<evidence type="ECO:0000256" key="5">
    <source>
        <dbReference type="PROSITE-ProRule" id="PRU01240"/>
    </source>
</evidence>
<evidence type="ECO:0000259" key="7">
    <source>
        <dbReference type="Pfam" id="PF00082"/>
    </source>
</evidence>
<protein>
    <submittedName>
        <fullName evidence="8">S8 family peptidase</fullName>
    </submittedName>
</protein>
<feature type="signal peptide" evidence="6">
    <location>
        <begin position="1"/>
        <end position="23"/>
    </location>
</feature>
<dbReference type="RefSeq" id="WP_323331809.1">
    <property type="nucleotide sequence ID" value="NZ_JAYFSI010000008.1"/>
</dbReference>
<feature type="active site" description="Charge relay system" evidence="5">
    <location>
        <position position="64"/>
    </location>
</feature>
<keyword evidence="9" id="KW-1185">Reference proteome</keyword>
<proteinExistence type="inferred from homology"/>
<dbReference type="InterPro" id="IPR034193">
    <property type="entry name" value="PCSK9_ProteinaseK-like"/>
</dbReference>
<dbReference type="Gene3D" id="3.40.50.200">
    <property type="entry name" value="Peptidase S8/S53 domain"/>
    <property type="match status" value="1"/>
</dbReference>
<evidence type="ECO:0000256" key="1">
    <source>
        <dbReference type="ARBA" id="ARBA00011073"/>
    </source>
</evidence>
<dbReference type="CDD" id="cd04077">
    <property type="entry name" value="Peptidases_S8_PCSK9_ProteinaseK_like"/>
    <property type="match status" value="1"/>
</dbReference>
<keyword evidence="6" id="KW-0732">Signal</keyword>
<evidence type="ECO:0000313" key="9">
    <source>
        <dbReference type="Proteomes" id="UP001304298"/>
    </source>
</evidence>
<feature type="active site" description="Charge relay system" evidence="5">
    <location>
        <position position="247"/>
    </location>
</feature>
<dbReference type="PROSITE" id="PS51892">
    <property type="entry name" value="SUBTILASE"/>
    <property type="match status" value="1"/>
</dbReference>
<dbReference type="PROSITE" id="PS00136">
    <property type="entry name" value="SUBTILASE_ASP"/>
    <property type="match status" value="1"/>
</dbReference>
<organism evidence="8 9">
    <name type="scientific">Amycolatopsis heterodermiae</name>
    <dbReference type="NCBI Taxonomy" id="3110235"/>
    <lineage>
        <taxon>Bacteria</taxon>
        <taxon>Bacillati</taxon>
        <taxon>Actinomycetota</taxon>
        <taxon>Actinomycetes</taxon>
        <taxon>Pseudonocardiales</taxon>
        <taxon>Pseudonocardiaceae</taxon>
        <taxon>Amycolatopsis</taxon>
    </lineage>
</organism>
<gene>
    <name evidence="8" type="ORF">VA596_31335</name>
</gene>
<dbReference type="InterPro" id="IPR050131">
    <property type="entry name" value="Peptidase_S8_subtilisin-like"/>
</dbReference>
<evidence type="ECO:0000256" key="3">
    <source>
        <dbReference type="ARBA" id="ARBA00022801"/>
    </source>
</evidence>
<dbReference type="InterPro" id="IPR015500">
    <property type="entry name" value="Peptidase_S8_subtilisin-rel"/>
</dbReference>
<keyword evidence="3 5" id="KW-0378">Hydrolase</keyword>
<dbReference type="Pfam" id="PF00082">
    <property type="entry name" value="Peptidase_S8"/>
    <property type="match status" value="1"/>
</dbReference>
<comment type="similarity">
    <text evidence="1 5">Belongs to the peptidase S8 family.</text>
</comment>
<dbReference type="InterPro" id="IPR000209">
    <property type="entry name" value="Peptidase_S8/S53_dom"/>
</dbReference>
<dbReference type="PRINTS" id="PR00723">
    <property type="entry name" value="SUBTILISIN"/>
</dbReference>
<evidence type="ECO:0000256" key="6">
    <source>
        <dbReference type="SAM" id="SignalP"/>
    </source>
</evidence>
<dbReference type="InterPro" id="IPR023827">
    <property type="entry name" value="Peptidase_S8_Asp-AS"/>
</dbReference>
<dbReference type="Proteomes" id="UP001304298">
    <property type="component" value="Unassembled WGS sequence"/>
</dbReference>
<dbReference type="PANTHER" id="PTHR43806:SF11">
    <property type="entry name" value="CEREVISIN-RELATED"/>
    <property type="match status" value="1"/>
</dbReference>
<evidence type="ECO:0000256" key="2">
    <source>
        <dbReference type="ARBA" id="ARBA00022670"/>
    </source>
</evidence>
<evidence type="ECO:0000313" key="8">
    <source>
        <dbReference type="EMBL" id="MEA5364063.1"/>
    </source>
</evidence>
<feature type="active site" description="Charge relay system" evidence="5">
    <location>
        <position position="97"/>
    </location>
</feature>
<evidence type="ECO:0000256" key="4">
    <source>
        <dbReference type="ARBA" id="ARBA00022825"/>
    </source>
</evidence>
<dbReference type="EMBL" id="JAYFSI010000008">
    <property type="protein sequence ID" value="MEA5364063.1"/>
    <property type="molecule type" value="Genomic_DNA"/>
</dbReference>
<feature type="domain" description="Peptidase S8/S53" evidence="7">
    <location>
        <begin position="56"/>
        <end position="283"/>
    </location>
</feature>
<keyword evidence="2 5" id="KW-0645">Protease</keyword>
<sequence>MRLRSGLAAAVVVVLAGQAPALAAGGVQQDPPSWGLDRIDQRAGLDHAYRYPDDASGVTIYVIDSGVDANHPDFQGRVAPGRDFLGGGIDTADTNGHGTRLAGIAAGKDYGVAKGAQIVPVRVLDKDGGGATDQIVAGIDWVAQNARQPAVAVLGIGGVPNDQLDAAVKRLAVVLPIAVPAGSETADASGFSPGRVPEALTVGAIDSQDHPDKASNFGQDVDLYAPGVDVPGPIAGGATAGPESGTSMAAAFAAGAAAVYLAQHPGTSPAQVDQALVQAATPDALRGVPQGTANRLLYVSSGS</sequence>